<dbReference type="Gene3D" id="1.10.287.1480">
    <property type="match status" value="1"/>
</dbReference>
<dbReference type="EMBL" id="MH598533">
    <property type="protein sequence ID" value="QBL76152.1"/>
    <property type="molecule type" value="Genomic_DNA"/>
</dbReference>
<dbReference type="PANTHER" id="PTHR19836:SF19">
    <property type="entry name" value="SMALL RIBOSOMAL SUBUNIT PROTEIN US14M"/>
    <property type="match status" value="1"/>
</dbReference>
<dbReference type="GO" id="GO:0006412">
    <property type="term" value="P:translation"/>
    <property type="evidence" value="ECO:0007669"/>
    <property type="project" value="InterPro"/>
</dbReference>
<reference evidence="4" key="1">
    <citation type="submission" date="2018-07" db="EMBL/GenBank/DDBJ databases">
        <authorList>
            <person name="Zhang H."/>
            <person name="Zhang X."/>
        </authorList>
    </citation>
    <scope>NUCLEOTIDE SEQUENCE</scope>
</reference>
<dbReference type="InterPro" id="IPR001209">
    <property type="entry name" value="Ribosomal_uS14"/>
</dbReference>
<geneLocation type="chloroplast" evidence="4"/>
<gene>
    <name evidence="4" type="primary">rps14</name>
</gene>
<evidence type="ECO:0000256" key="3">
    <source>
        <dbReference type="ARBA" id="ARBA00023274"/>
    </source>
</evidence>
<proteinExistence type="inferred from homology"/>
<evidence type="ECO:0000256" key="1">
    <source>
        <dbReference type="ARBA" id="ARBA00009083"/>
    </source>
</evidence>
<dbReference type="GO" id="GO:0003735">
    <property type="term" value="F:structural constituent of ribosome"/>
    <property type="evidence" value="ECO:0007669"/>
    <property type="project" value="InterPro"/>
</dbReference>
<dbReference type="GO" id="GO:0005737">
    <property type="term" value="C:cytoplasm"/>
    <property type="evidence" value="ECO:0007669"/>
    <property type="project" value="UniProtKB-ARBA"/>
</dbReference>
<keyword evidence="2 4" id="KW-0689">Ribosomal protein</keyword>
<dbReference type="GeneID" id="39721382"/>
<organism evidence="4">
    <name type="scientific">Selaginella hainanensis</name>
    <dbReference type="NCBI Taxonomy" id="2547368"/>
    <lineage>
        <taxon>Eukaryota</taxon>
        <taxon>Viridiplantae</taxon>
        <taxon>Streptophyta</taxon>
        <taxon>Embryophyta</taxon>
        <taxon>Tracheophyta</taxon>
        <taxon>Lycopodiopsida</taxon>
        <taxon>Selaginellales</taxon>
        <taxon>Selaginellaceae</taxon>
        <taxon>Selaginella</taxon>
    </lineage>
</organism>
<comment type="similarity">
    <text evidence="1">Belongs to the universal ribosomal protein uS14 family.</text>
</comment>
<accession>A0A482CI66</accession>
<dbReference type="SUPFAM" id="SSF57716">
    <property type="entry name" value="Glucocorticoid receptor-like (DNA-binding domain)"/>
    <property type="match status" value="1"/>
</dbReference>
<dbReference type="AlphaFoldDB" id="A0A482CI66"/>
<keyword evidence="4" id="KW-0150">Chloroplast</keyword>
<sequence length="98" mass="11257">MVVRKGVTQQMEKGKQGLGSRYHSIRRSLKARIDKASSLDGGWVFIKNHNLYIYRARSSASTRLHCRCFLTGRLGANYRYFGPSRHVPREMDHACCPD</sequence>
<reference evidence="4" key="2">
    <citation type="journal article" date="2019" name="J. ISSAAS">
        <title>The Unique Evolutionary Trajectory 1 and Dynamic Conformations of DR and IR/DR-coexisting Plastomes of the Early Vascular Plant Selaginellaceae (Lycophyte).</title>
        <authorList>
            <person name="Zhang H.-R."/>
            <person name="Xiang Q.-P."/>
            <person name="Zhang X.-C."/>
        </authorList>
    </citation>
    <scope>NUCLEOTIDE SEQUENCE</scope>
</reference>
<evidence type="ECO:0000313" key="4">
    <source>
        <dbReference type="EMBL" id="QBL76152.1"/>
    </source>
</evidence>
<dbReference type="RefSeq" id="YP_009589573.1">
    <property type="nucleotide sequence ID" value="NC_041642.1"/>
</dbReference>
<dbReference type="GO" id="GO:0015935">
    <property type="term" value="C:small ribosomal subunit"/>
    <property type="evidence" value="ECO:0007669"/>
    <property type="project" value="TreeGrafter"/>
</dbReference>
<keyword evidence="4" id="KW-0934">Plastid</keyword>
<keyword evidence="3" id="KW-0687">Ribonucleoprotein</keyword>
<dbReference type="PANTHER" id="PTHR19836">
    <property type="entry name" value="30S RIBOSOMAL PROTEIN S14"/>
    <property type="match status" value="1"/>
</dbReference>
<name>A0A482CI66_9TRAC</name>
<protein>
    <submittedName>
        <fullName evidence="4">Ribosomal protein S14</fullName>
    </submittedName>
</protein>
<evidence type="ECO:0000256" key="2">
    <source>
        <dbReference type="ARBA" id="ARBA00022980"/>
    </source>
</evidence>